<dbReference type="AlphaFoldDB" id="A0ABD3TYA3"/>
<feature type="domain" description="Myb-like" evidence="2">
    <location>
        <begin position="14"/>
        <end position="86"/>
    </location>
</feature>
<organism evidence="3 4">
    <name type="scientific">Sinanodonta woodiana</name>
    <name type="common">Chinese pond mussel</name>
    <name type="synonym">Anodonta woodiana</name>
    <dbReference type="NCBI Taxonomy" id="1069815"/>
    <lineage>
        <taxon>Eukaryota</taxon>
        <taxon>Metazoa</taxon>
        <taxon>Spiralia</taxon>
        <taxon>Lophotrochozoa</taxon>
        <taxon>Mollusca</taxon>
        <taxon>Bivalvia</taxon>
        <taxon>Autobranchia</taxon>
        <taxon>Heteroconchia</taxon>
        <taxon>Palaeoheterodonta</taxon>
        <taxon>Unionida</taxon>
        <taxon>Unionoidea</taxon>
        <taxon>Unionidae</taxon>
        <taxon>Unioninae</taxon>
        <taxon>Sinanodonta</taxon>
    </lineage>
</organism>
<keyword evidence="4" id="KW-1185">Reference proteome</keyword>
<evidence type="ECO:0000313" key="4">
    <source>
        <dbReference type="Proteomes" id="UP001634394"/>
    </source>
</evidence>
<feature type="compositionally biased region" description="Polar residues" evidence="1">
    <location>
        <begin position="183"/>
        <end position="204"/>
    </location>
</feature>
<feature type="compositionally biased region" description="Polar residues" evidence="1">
    <location>
        <begin position="213"/>
        <end position="245"/>
    </location>
</feature>
<dbReference type="Pfam" id="PF13873">
    <property type="entry name" value="Myb_DNA-bind_5"/>
    <property type="match status" value="1"/>
</dbReference>
<name>A0ABD3TYA3_SINWO</name>
<dbReference type="SMART" id="SM00717">
    <property type="entry name" value="SANT"/>
    <property type="match status" value="1"/>
</dbReference>
<feature type="region of interest" description="Disordered" evidence="1">
    <location>
        <begin position="271"/>
        <end position="313"/>
    </location>
</feature>
<reference evidence="3 4" key="1">
    <citation type="submission" date="2024-11" db="EMBL/GenBank/DDBJ databases">
        <title>Chromosome-level genome assembly of the freshwater bivalve Anodonta woodiana.</title>
        <authorList>
            <person name="Chen X."/>
        </authorList>
    </citation>
    <scope>NUCLEOTIDE SEQUENCE [LARGE SCALE GENOMIC DNA]</scope>
    <source>
        <strain evidence="3">MN2024</strain>
        <tissue evidence="3">Gills</tissue>
    </source>
</reference>
<dbReference type="EMBL" id="JBJQND010000017">
    <property type="protein sequence ID" value="KAL3841358.1"/>
    <property type="molecule type" value="Genomic_DNA"/>
</dbReference>
<dbReference type="InterPro" id="IPR001005">
    <property type="entry name" value="SANT/Myb"/>
</dbReference>
<evidence type="ECO:0000256" key="1">
    <source>
        <dbReference type="SAM" id="MobiDB-lite"/>
    </source>
</evidence>
<evidence type="ECO:0000259" key="2">
    <source>
        <dbReference type="PROSITE" id="PS50090"/>
    </source>
</evidence>
<dbReference type="PANTHER" id="PTHR23098:SF23">
    <property type="entry name" value="MYB-RELATED TRANSCRIPTION FACTOR, PARTNER OF PROFILIN-LIKE ISOFORM X2-RELATED"/>
    <property type="match status" value="1"/>
</dbReference>
<dbReference type="Proteomes" id="UP001634394">
    <property type="component" value="Unassembled WGS sequence"/>
</dbReference>
<feature type="compositionally biased region" description="Polar residues" evidence="1">
    <location>
        <begin position="284"/>
        <end position="310"/>
    </location>
</feature>
<dbReference type="InterPro" id="IPR028002">
    <property type="entry name" value="Myb_DNA-bind_5"/>
</dbReference>
<proteinExistence type="predicted"/>
<sequence length="495" mass="56629">MEDECIDINSWAWQRRKRKQNFTATETDAILDMVEKYMDIVQSKHTDYVTNQKKQAIWLEITAAVNKIGATPRTCQEVKEKWRNVFQQAKRDYVEYMKNAGTNEQKDAEGQKGAENTNIQIHPVSMRMINMLKNYPGFTQRQDWRDKRIEAVNSSGGHDRLGFCNVSQRSFFEDTRMDEEDSSSNSSLHANGNGYSFRANQPGNGSILVGHTVGQQGARSSHSRLITDHNISNDNIRQRNFSNPLNEHHRRHEKISIENIKHEVIEIFDLDTNDSPQPDDEMRSSPSPNVQSTEGSSHGTPQSSTENTGTLLLSSSPPALLDVHSMASAYNCDVGVSIPSNLYHNRAQSQDNSTAQIQSPIQSPQPFQGQKDNSTIFILPNDDHVDQTPLKSSHVHADEHNKKTENGSSGVQEQEIIDRRLQTFKHENDFSRKRTLEDMGTEVTFPTTRDVLKMQYEVLIEEKKKIRLEQRNLNLRNRKLRLDIKRLEKELESSL</sequence>
<dbReference type="PANTHER" id="PTHR23098">
    <property type="entry name" value="AGAP001331-PA-RELATED"/>
    <property type="match status" value="1"/>
</dbReference>
<evidence type="ECO:0000313" key="3">
    <source>
        <dbReference type="EMBL" id="KAL3841358.1"/>
    </source>
</evidence>
<comment type="caution">
    <text evidence="3">The sequence shown here is derived from an EMBL/GenBank/DDBJ whole genome shotgun (WGS) entry which is preliminary data.</text>
</comment>
<dbReference type="PROSITE" id="PS50090">
    <property type="entry name" value="MYB_LIKE"/>
    <property type="match status" value="1"/>
</dbReference>
<protein>
    <recommendedName>
        <fullName evidence="2">Myb-like domain-containing protein</fullName>
    </recommendedName>
</protein>
<feature type="region of interest" description="Disordered" evidence="1">
    <location>
        <begin position="347"/>
        <end position="413"/>
    </location>
</feature>
<gene>
    <name evidence="3" type="ORF">ACJMK2_019516</name>
</gene>
<accession>A0ABD3TYA3</accession>
<feature type="region of interest" description="Disordered" evidence="1">
    <location>
        <begin position="175"/>
        <end position="252"/>
    </location>
</feature>
<feature type="compositionally biased region" description="Basic and acidic residues" evidence="1">
    <location>
        <begin position="395"/>
        <end position="405"/>
    </location>
</feature>
<feature type="compositionally biased region" description="Low complexity" evidence="1">
    <location>
        <begin position="356"/>
        <end position="370"/>
    </location>
</feature>